<dbReference type="OrthoDB" id="3269417at2759"/>
<dbReference type="OMA" id="TTHIVSC"/>
<gene>
    <name evidence="1" type="ORF">CONPUDRAFT_57037</name>
</gene>
<reference evidence="2" key="1">
    <citation type="journal article" date="2012" name="Science">
        <title>The Paleozoic origin of enzymatic lignin decomposition reconstructed from 31 fungal genomes.</title>
        <authorList>
            <person name="Floudas D."/>
            <person name="Binder M."/>
            <person name="Riley R."/>
            <person name="Barry K."/>
            <person name="Blanchette R.A."/>
            <person name="Henrissat B."/>
            <person name="Martinez A.T."/>
            <person name="Otillar R."/>
            <person name="Spatafora J.W."/>
            <person name="Yadav J.S."/>
            <person name="Aerts A."/>
            <person name="Benoit I."/>
            <person name="Boyd A."/>
            <person name="Carlson A."/>
            <person name="Copeland A."/>
            <person name="Coutinho P.M."/>
            <person name="de Vries R.P."/>
            <person name="Ferreira P."/>
            <person name="Findley K."/>
            <person name="Foster B."/>
            <person name="Gaskell J."/>
            <person name="Glotzer D."/>
            <person name="Gorecki P."/>
            <person name="Heitman J."/>
            <person name="Hesse C."/>
            <person name="Hori C."/>
            <person name="Igarashi K."/>
            <person name="Jurgens J.A."/>
            <person name="Kallen N."/>
            <person name="Kersten P."/>
            <person name="Kohler A."/>
            <person name="Kuees U."/>
            <person name="Kumar T.K.A."/>
            <person name="Kuo A."/>
            <person name="LaButti K."/>
            <person name="Larrondo L.F."/>
            <person name="Lindquist E."/>
            <person name="Ling A."/>
            <person name="Lombard V."/>
            <person name="Lucas S."/>
            <person name="Lundell T."/>
            <person name="Martin R."/>
            <person name="McLaughlin D.J."/>
            <person name="Morgenstern I."/>
            <person name="Morin E."/>
            <person name="Murat C."/>
            <person name="Nagy L.G."/>
            <person name="Nolan M."/>
            <person name="Ohm R.A."/>
            <person name="Patyshakuliyeva A."/>
            <person name="Rokas A."/>
            <person name="Ruiz-Duenas F.J."/>
            <person name="Sabat G."/>
            <person name="Salamov A."/>
            <person name="Samejima M."/>
            <person name="Schmutz J."/>
            <person name="Slot J.C."/>
            <person name="St John F."/>
            <person name="Stenlid J."/>
            <person name="Sun H."/>
            <person name="Sun S."/>
            <person name="Syed K."/>
            <person name="Tsang A."/>
            <person name="Wiebenga A."/>
            <person name="Young D."/>
            <person name="Pisabarro A."/>
            <person name="Eastwood D.C."/>
            <person name="Martin F."/>
            <person name="Cullen D."/>
            <person name="Grigoriev I.V."/>
            <person name="Hibbett D.S."/>
        </authorList>
    </citation>
    <scope>NUCLEOTIDE SEQUENCE [LARGE SCALE GENOMIC DNA]</scope>
    <source>
        <strain evidence="2">RWD-64-598 SS2</strain>
    </source>
</reference>
<organism evidence="1 2">
    <name type="scientific">Coniophora puteana (strain RWD-64-598)</name>
    <name type="common">Brown rot fungus</name>
    <dbReference type="NCBI Taxonomy" id="741705"/>
    <lineage>
        <taxon>Eukaryota</taxon>
        <taxon>Fungi</taxon>
        <taxon>Dikarya</taxon>
        <taxon>Basidiomycota</taxon>
        <taxon>Agaricomycotina</taxon>
        <taxon>Agaricomycetes</taxon>
        <taxon>Agaricomycetidae</taxon>
        <taxon>Boletales</taxon>
        <taxon>Coniophorineae</taxon>
        <taxon>Coniophoraceae</taxon>
        <taxon>Coniophora</taxon>
    </lineage>
</organism>
<proteinExistence type="predicted"/>
<dbReference type="RefSeq" id="XP_007769016.1">
    <property type="nucleotide sequence ID" value="XM_007770826.1"/>
</dbReference>
<evidence type="ECO:0000313" key="2">
    <source>
        <dbReference type="Proteomes" id="UP000053558"/>
    </source>
</evidence>
<dbReference type="KEGG" id="cput:CONPUDRAFT_57037"/>
<comment type="caution">
    <text evidence="1">The sequence shown here is derived from an EMBL/GenBank/DDBJ whole genome shotgun (WGS) entry which is preliminary data.</text>
</comment>
<dbReference type="EMBL" id="JH711579">
    <property type="protein sequence ID" value="EIW80785.1"/>
    <property type="molecule type" value="Genomic_DNA"/>
</dbReference>
<feature type="non-terminal residue" evidence="1">
    <location>
        <position position="1"/>
    </location>
</feature>
<name>A0A5M3MQ33_CONPW</name>
<evidence type="ECO:0000313" key="1">
    <source>
        <dbReference type="EMBL" id="EIW80785.1"/>
    </source>
</evidence>
<sequence length="185" mass="20986">TFGRAVIRSFSHNVADLSKLSARDFEDILQCCMPCFEGLFPEQHDKAIQELLFTMSYWHSLAKLRMHTESTLQVLEQVTVLLGQRLRLFASATSTDPGLVAYETDREYQARGRAFQRRQAQQPSTGASLGGKRRKIFNLITAKLHFLGYYILHIRIHGTTDGFTTHIVSCRLSLKISPRALICAL</sequence>
<dbReference type="AlphaFoldDB" id="A0A5M3MQ33"/>
<dbReference type="GeneID" id="19207848"/>
<protein>
    <submittedName>
        <fullName evidence="1">Uncharacterized protein</fullName>
    </submittedName>
</protein>
<dbReference type="Proteomes" id="UP000053558">
    <property type="component" value="Unassembled WGS sequence"/>
</dbReference>
<accession>A0A5M3MQ33</accession>
<keyword evidence="2" id="KW-1185">Reference proteome</keyword>